<dbReference type="AlphaFoldDB" id="A0A4R6WG73"/>
<dbReference type="SUPFAM" id="SSF109854">
    <property type="entry name" value="DinB/YfiT-like putative metalloenzymes"/>
    <property type="match status" value="1"/>
</dbReference>
<organism evidence="2 3">
    <name type="scientific">Sphingobacterium yanglingense</name>
    <dbReference type="NCBI Taxonomy" id="1437280"/>
    <lineage>
        <taxon>Bacteria</taxon>
        <taxon>Pseudomonadati</taxon>
        <taxon>Bacteroidota</taxon>
        <taxon>Sphingobacteriia</taxon>
        <taxon>Sphingobacteriales</taxon>
        <taxon>Sphingobacteriaceae</taxon>
        <taxon>Sphingobacterium</taxon>
    </lineage>
</organism>
<proteinExistence type="predicted"/>
<evidence type="ECO:0000313" key="2">
    <source>
        <dbReference type="EMBL" id="TDQ79150.1"/>
    </source>
</evidence>
<feature type="region of interest" description="Disordered" evidence="1">
    <location>
        <begin position="167"/>
        <end position="189"/>
    </location>
</feature>
<dbReference type="Pfam" id="PF07609">
    <property type="entry name" value="DUF1572"/>
    <property type="match status" value="1"/>
</dbReference>
<dbReference type="OrthoDB" id="68731at2"/>
<dbReference type="InterPro" id="IPR034660">
    <property type="entry name" value="DinB/YfiT-like"/>
</dbReference>
<comment type="caution">
    <text evidence="2">The sequence shown here is derived from an EMBL/GenBank/DDBJ whole genome shotgun (WGS) entry which is preliminary data.</text>
</comment>
<protein>
    <submittedName>
        <fullName evidence="2">Uncharacterized protein DUF1572</fullName>
    </submittedName>
</protein>
<sequence length="189" mass="22245">MTIKELQGITKQFEYYRMIAEKAISCLSEEELNLKISTESNSVAMLMRHLTGNLLSRFTDFFTEDGEKSWRNRDEEFADGTYEKIALITEWNKAWEVLFQTLKGIDTTNIEQSVKIRNQEHTIAEAIYRQLSHYPYHIGQIVFIGKLIRNQDWQSLTIAKNKSQEYNRDKFDNPNSETHFSQGYLDKNT</sequence>
<dbReference type="RefSeq" id="WP_133582963.1">
    <property type="nucleotide sequence ID" value="NZ_SNYV01000011.1"/>
</dbReference>
<dbReference type="InterPro" id="IPR011466">
    <property type="entry name" value="DUF1572"/>
</dbReference>
<reference evidence="2 3" key="1">
    <citation type="submission" date="2019-03" db="EMBL/GenBank/DDBJ databases">
        <title>Genomic Encyclopedia of Archaeal and Bacterial Type Strains, Phase II (KMG-II): from individual species to whole genera.</title>
        <authorList>
            <person name="Goeker M."/>
        </authorList>
    </citation>
    <scope>NUCLEOTIDE SEQUENCE [LARGE SCALE GENOMIC DNA]</scope>
    <source>
        <strain evidence="2 3">DSM 28353</strain>
    </source>
</reference>
<accession>A0A4R6WG73</accession>
<name>A0A4R6WG73_9SPHI</name>
<dbReference type="Proteomes" id="UP000295292">
    <property type="component" value="Unassembled WGS sequence"/>
</dbReference>
<keyword evidence="3" id="KW-1185">Reference proteome</keyword>
<dbReference type="Gene3D" id="1.20.120.450">
    <property type="entry name" value="dinb family like domain"/>
    <property type="match status" value="1"/>
</dbReference>
<evidence type="ECO:0000313" key="3">
    <source>
        <dbReference type="Proteomes" id="UP000295292"/>
    </source>
</evidence>
<gene>
    <name evidence="2" type="ORF">CLV99_0582</name>
</gene>
<dbReference type="EMBL" id="SNYV01000011">
    <property type="protein sequence ID" value="TDQ79150.1"/>
    <property type="molecule type" value="Genomic_DNA"/>
</dbReference>
<evidence type="ECO:0000256" key="1">
    <source>
        <dbReference type="SAM" id="MobiDB-lite"/>
    </source>
</evidence>